<gene>
    <name evidence="13" type="ORF">UBRO2_00775</name>
</gene>
<sequence length="971" mass="106058">MTGMTLVRNEAGFTVFEDVTHSTARHPINRPSLLRNYSLDALSSDSDDALPSDSEFRRALLTEAPYQSALLTKAPFPWSASIPHWVPSPNPDPSSIMKHYTVPRFTIPDGPTFGPFPIGTRKFQPTPYPLSIPHFQNTYTRNALLLADFEDVANGWQLLDGERIYRPEPNILEAVREAVHAPLTSHGWKPREQGQGEFLWPPTVVHNGKGISGLEMPAGRRSELHRELMSSLMRHSQTVPKAWRLTVRTKGWKRKVLMSKANAEKWVDTAKGGKNDDDFWLFHEAFLEPRPPNEVGVTKLAFLGGMFLPKDAIGKLEEAKSVKPAFQSQLLRSVPPSWRAYTSTSLRQDGRREGRSRAAPPSATSTASSSSHQPASHSARSCKASQGGGLEKSTTIQTFLTVTDKDVHHPAHHSLSVAHPSSSHAFRVRKTPIFSGLLAPFSIVLEVPGLTSKWYADINPEGQVIRFIPNPTILTVGLSISLTSAVIANFAIILRFLEILGSRQSIALAIASLALHDIINVVALAVFGGIYGPKNDGLSLSASYWMVCAGTITSTLVTASLVMDYVRTKDFKHAGSGLTQLQKGLVLAGMGLLLYLSLGSLIFVFVIGVDFITALYFSTATVLTVGFGDVVPGSAGGKVLVVLYAPTGIVLVALVVSAARSAMLETFQATLLERTKERRRRIRERKERLKEEKREERALKKDLPRTFTLSASEGNDFAEALARMEQDASSHPLSSLSTTATTATTITTPPPATAGDAILQSQIASLASTPPRKSSHRVRLPHIRIPHETRSHHSSPHKAPPRIQPMITIGYRDYHPSTQLGMAIFVIWGLMGVAVLTILLAVVQDAFGSIFARVLTNSAQRLFSREGRKSADGCIEKSTAAVRTSTPEPIESKEGSGIKFTIPSAPLTSDGIAGVRLPATTEARMEETFVSTPQKLALAALQTFQHSVRLLQLHDHTISQAMCEIPALRHY</sequence>
<evidence type="ECO:0000256" key="5">
    <source>
        <dbReference type="ARBA" id="ARBA00023065"/>
    </source>
</evidence>
<dbReference type="AlphaFoldDB" id="A0A8H8QIW9"/>
<evidence type="ECO:0000259" key="12">
    <source>
        <dbReference type="Pfam" id="PF07885"/>
    </source>
</evidence>
<evidence type="ECO:0000256" key="6">
    <source>
        <dbReference type="ARBA" id="ARBA00023136"/>
    </source>
</evidence>
<feature type="region of interest" description="Disordered" evidence="10">
    <location>
        <begin position="341"/>
        <end position="390"/>
    </location>
</feature>
<feature type="transmembrane region" description="Helical" evidence="11">
    <location>
        <begin position="473"/>
        <end position="494"/>
    </location>
</feature>
<feature type="compositionally biased region" description="Low complexity" evidence="10">
    <location>
        <begin position="729"/>
        <end position="747"/>
    </location>
</feature>
<feature type="transmembrane region" description="Helical" evidence="11">
    <location>
        <begin position="637"/>
        <end position="659"/>
    </location>
</feature>
<evidence type="ECO:0000256" key="10">
    <source>
        <dbReference type="SAM" id="MobiDB-lite"/>
    </source>
</evidence>
<feature type="domain" description="Potassium channel" evidence="12">
    <location>
        <begin position="592"/>
        <end position="663"/>
    </location>
</feature>
<feature type="region of interest" description="Disordered" evidence="10">
    <location>
        <begin position="723"/>
        <end position="751"/>
    </location>
</feature>
<evidence type="ECO:0000313" key="14">
    <source>
        <dbReference type="Proteomes" id="UP000658997"/>
    </source>
</evidence>
<comment type="caution">
    <text evidence="13">The sequence shown here is derived from an EMBL/GenBank/DDBJ whole genome shotgun (WGS) entry which is preliminary data.</text>
</comment>
<feature type="transmembrane region" description="Helical" evidence="11">
    <location>
        <begin position="543"/>
        <end position="563"/>
    </location>
</feature>
<evidence type="ECO:0000256" key="7">
    <source>
        <dbReference type="ARBA" id="ARBA00023303"/>
    </source>
</evidence>
<dbReference type="PANTHER" id="PTHR11003:SF291">
    <property type="entry name" value="IP11374P"/>
    <property type="match status" value="1"/>
</dbReference>
<reference evidence="13" key="1">
    <citation type="submission" date="2018-08" db="EMBL/GenBank/DDBJ databases">
        <authorList>
            <person name="Guldener U."/>
        </authorList>
    </citation>
    <scope>NUCLEOTIDE SEQUENCE</scope>
    <source>
        <strain evidence="13">UB2</strain>
    </source>
</reference>
<comment type="similarity">
    <text evidence="8">Belongs to the two pore domain potassium channel (TC 1.A.1.8) family.</text>
</comment>
<feature type="coiled-coil region" evidence="9">
    <location>
        <begin position="672"/>
        <end position="702"/>
    </location>
</feature>
<dbReference type="GO" id="GO:0030322">
    <property type="term" value="P:stabilization of membrane potential"/>
    <property type="evidence" value="ECO:0007669"/>
    <property type="project" value="TreeGrafter"/>
</dbReference>
<keyword evidence="7 8" id="KW-0407">Ion channel</keyword>
<proteinExistence type="inferred from homology"/>
<dbReference type="PANTHER" id="PTHR11003">
    <property type="entry name" value="POTASSIUM CHANNEL, SUBFAMILY K"/>
    <property type="match status" value="1"/>
</dbReference>
<dbReference type="Proteomes" id="UP000658997">
    <property type="component" value="Unassembled WGS sequence"/>
</dbReference>
<keyword evidence="4 11" id="KW-1133">Transmembrane helix</keyword>
<accession>A0A8H8QIW9</accession>
<dbReference type="InterPro" id="IPR013099">
    <property type="entry name" value="K_chnl_dom"/>
</dbReference>
<feature type="transmembrane region" description="Helical" evidence="11">
    <location>
        <begin position="820"/>
        <end position="843"/>
    </location>
</feature>
<keyword evidence="14" id="KW-1185">Reference proteome</keyword>
<feature type="domain" description="Potassium channel" evidence="12">
    <location>
        <begin position="806"/>
        <end position="847"/>
    </location>
</feature>
<evidence type="ECO:0000256" key="11">
    <source>
        <dbReference type="SAM" id="Phobius"/>
    </source>
</evidence>
<keyword evidence="2 8" id="KW-0813">Transport</keyword>
<evidence type="ECO:0000256" key="2">
    <source>
        <dbReference type="ARBA" id="ARBA00022448"/>
    </source>
</evidence>
<dbReference type="EMBL" id="ULHB01000008">
    <property type="protein sequence ID" value="SYW75541.1"/>
    <property type="molecule type" value="Genomic_DNA"/>
</dbReference>
<keyword evidence="9" id="KW-0175">Coiled coil</keyword>
<evidence type="ECO:0000256" key="4">
    <source>
        <dbReference type="ARBA" id="ARBA00022989"/>
    </source>
</evidence>
<dbReference type="SUPFAM" id="SSF81324">
    <property type="entry name" value="Voltage-gated potassium channels"/>
    <property type="match status" value="2"/>
</dbReference>
<dbReference type="Gene3D" id="1.10.287.70">
    <property type="match status" value="2"/>
</dbReference>
<name>A0A8H8QIW9_9BASI</name>
<dbReference type="PRINTS" id="PR01333">
    <property type="entry name" value="2POREKCHANEL"/>
</dbReference>
<feature type="transmembrane region" description="Helical" evidence="11">
    <location>
        <begin position="584"/>
        <end position="617"/>
    </location>
</feature>
<organism evidence="13 14">
    <name type="scientific">Ustilago bromivora</name>
    <dbReference type="NCBI Taxonomy" id="307758"/>
    <lineage>
        <taxon>Eukaryota</taxon>
        <taxon>Fungi</taxon>
        <taxon>Dikarya</taxon>
        <taxon>Basidiomycota</taxon>
        <taxon>Ustilaginomycotina</taxon>
        <taxon>Ustilaginomycetes</taxon>
        <taxon>Ustilaginales</taxon>
        <taxon>Ustilaginaceae</taxon>
        <taxon>Ustilago</taxon>
    </lineage>
</organism>
<protein>
    <submittedName>
        <fullName evidence="13">Related to TOK1 - Voltage-gated, outward-rectifying K+ channel protein of the plasma membrane</fullName>
    </submittedName>
</protein>
<feature type="compositionally biased region" description="Low complexity" evidence="10">
    <location>
        <begin position="357"/>
        <end position="381"/>
    </location>
</feature>
<keyword evidence="3 8" id="KW-0812">Transmembrane</keyword>
<evidence type="ECO:0000313" key="13">
    <source>
        <dbReference type="EMBL" id="SYW75541.1"/>
    </source>
</evidence>
<keyword evidence="5 8" id="KW-0406">Ion transport</keyword>
<dbReference type="InterPro" id="IPR003280">
    <property type="entry name" value="2pore_dom_K_chnl"/>
</dbReference>
<keyword evidence="6 11" id="KW-0472">Membrane</keyword>
<comment type="subcellular location">
    <subcellularLocation>
        <location evidence="1">Membrane</location>
        <topology evidence="1">Multi-pass membrane protein</topology>
    </subcellularLocation>
</comment>
<evidence type="ECO:0000256" key="9">
    <source>
        <dbReference type="SAM" id="Coils"/>
    </source>
</evidence>
<dbReference type="Pfam" id="PF07885">
    <property type="entry name" value="Ion_trans_2"/>
    <property type="match status" value="2"/>
</dbReference>
<evidence type="ECO:0000256" key="8">
    <source>
        <dbReference type="RuleBase" id="RU003857"/>
    </source>
</evidence>
<evidence type="ECO:0000256" key="3">
    <source>
        <dbReference type="ARBA" id="ARBA00022692"/>
    </source>
</evidence>
<evidence type="ECO:0000256" key="1">
    <source>
        <dbReference type="ARBA" id="ARBA00004141"/>
    </source>
</evidence>
<feature type="transmembrane region" description="Helical" evidence="11">
    <location>
        <begin position="506"/>
        <end position="531"/>
    </location>
</feature>
<dbReference type="GO" id="GO:0022841">
    <property type="term" value="F:potassium ion leak channel activity"/>
    <property type="evidence" value="ECO:0007669"/>
    <property type="project" value="TreeGrafter"/>
</dbReference>
<dbReference type="GO" id="GO:0015271">
    <property type="term" value="F:outward rectifier potassium channel activity"/>
    <property type="evidence" value="ECO:0007669"/>
    <property type="project" value="TreeGrafter"/>
</dbReference>
<dbReference type="GO" id="GO:0005886">
    <property type="term" value="C:plasma membrane"/>
    <property type="evidence" value="ECO:0007669"/>
    <property type="project" value="TreeGrafter"/>
</dbReference>